<dbReference type="PANTHER" id="PTHR43654:SF1">
    <property type="entry name" value="ISOPENTENYL PHOSPHATE KINASE"/>
    <property type="match status" value="1"/>
</dbReference>
<evidence type="ECO:0000256" key="5">
    <source>
        <dbReference type="ARBA" id="ARBA00022741"/>
    </source>
</evidence>
<dbReference type="GO" id="GO:0005524">
    <property type="term" value="F:ATP binding"/>
    <property type="evidence" value="ECO:0007669"/>
    <property type="project" value="UniProtKB-KW"/>
</dbReference>
<sequence length="266" mass="29084">MIILKLGGSVITRKDSEEPAIDRDNLERIASEIGNASPSSLMIVHGAGSFGHPFAGEYRIGSEIENEEDLRRRRFGFALTQNWVKKLNSHVCDALLAEGIPAVSMQPSAFIRAHAGRISHADISLIRSYLEEGMVPVVYGDVVLDSDRRLKFSVISGDQLINHFSLRLMPERVILGTDVDGVYTRNPKKHPDARLLDVIGSLDDLESLDGTLNTDVTGGMVGKIRELLLLAEKGVESEIINAAVPGNIERALLGEEVRGTRITGKH</sequence>
<evidence type="ECO:0000256" key="4">
    <source>
        <dbReference type="ARBA" id="ARBA00022679"/>
    </source>
</evidence>
<comment type="catalytic activity">
    <reaction evidence="9 10">
        <text>isopentenyl phosphate + ATP = isopentenyl diphosphate + ADP</text>
        <dbReference type="Rhea" id="RHEA:33963"/>
        <dbReference type="ChEBI" id="CHEBI:30616"/>
        <dbReference type="ChEBI" id="CHEBI:65078"/>
        <dbReference type="ChEBI" id="CHEBI:128769"/>
        <dbReference type="ChEBI" id="CHEBI:456216"/>
        <dbReference type="EC" id="2.7.4.26"/>
    </reaction>
</comment>
<reference evidence="14 15" key="1">
    <citation type="submission" date="2018-07" db="EMBL/GenBank/DDBJ databases">
        <title>Genomic Encyclopedia of Type Strains, Phase IV (KMG-IV): sequencing the most valuable type-strain genomes for metagenomic binning, comparative biology and taxonomic classification.</title>
        <authorList>
            <person name="Goeker M."/>
        </authorList>
    </citation>
    <scope>NUCLEOTIDE SEQUENCE [LARGE SCALE GENOMIC DNA]</scope>
    <source>
        <strain evidence="14 15">DSM 7466</strain>
    </source>
</reference>
<evidence type="ECO:0000259" key="13">
    <source>
        <dbReference type="Pfam" id="PF00696"/>
    </source>
</evidence>
<evidence type="ECO:0000313" key="14">
    <source>
        <dbReference type="EMBL" id="REE25237.1"/>
    </source>
</evidence>
<dbReference type="Proteomes" id="UP000256864">
    <property type="component" value="Unassembled WGS sequence"/>
</dbReference>
<dbReference type="EC" id="2.7.4.26" evidence="2 10"/>
<dbReference type="EMBL" id="QREL01000003">
    <property type="protein sequence ID" value="REE25237.1"/>
    <property type="molecule type" value="Genomic_DNA"/>
</dbReference>
<evidence type="ECO:0000256" key="9">
    <source>
        <dbReference type="ARBA" id="ARBA00049063"/>
    </source>
</evidence>
<evidence type="ECO:0000256" key="7">
    <source>
        <dbReference type="ARBA" id="ARBA00022840"/>
    </source>
</evidence>
<dbReference type="NCBIfam" id="NF040647">
    <property type="entry name" value="IPPK_Arch"/>
    <property type="match status" value="1"/>
</dbReference>
<keyword evidence="8" id="KW-0414">Isoprene biosynthesis</keyword>
<dbReference type="RefSeq" id="WP_010875687.1">
    <property type="nucleotide sequence ID" value="NZ_QREL01000003.1"/>
</dbReference>
<evidence type="ECO:0000256" key="6">
    <source>
        <dbReference type="ARBA" id="ARBA00022777"/>
    </source>
</evidence>
<feature type="binding site" evidence="11">
    <location>
        <position position="223"/>
    </location>
    <ligand>
        <name>ATP</name>
        <dbReference type="ChEBI" id="CHEBI:30616"/>
    </ligand>
</feature>
<dbReference type="Pfam" id="PF00696">
    <property type="entry name" value="AA_kinase"/>
    <property type="match status" value="1"/>
</dbReference>
<dbReference type="GeneID" id="82296546"/>
<evidence type="ECO:0000256" key="8">
    <source>
        <dbReference type="ARBA" id="ARBA00023229"/>
    </source>
</evidence>
<name>A0A371NAT0_9EURY</name>
<feature type="binding site" evidence="11">
    <location>
        <position position="178"/>
    </location>
    <ligand>
        <name>ATP</name>
        <dbReference type="ChEBI" id="CHEBI:30616"/>
    </ligand>
</feature>
<feature type="site" description="Transition state stabilizer" evidence="12">
    <location>
        <position position="14"/>
    </location>
</feature>
<feature type="binding site" evidence="11">
    <location>
        <position position="48"/>
    </location>
    <ligand>
        <name>ATP</name>
        <dbReference type="ChEBI" id="CHEBI:30616"/>
    </ligand>
</feature>
<dbReference type="PIRSF" id="PIRSF016496">
    <property type="entry name" value="Kin_FomA"/>
    <property type="match status" value="1"/>
</dbReference>
<evidence type="ECO:0000256" key="12">
    <source>
        <dbReference type="PIRSR" id="PIRSR016496-2"/>
    </source>
</evidence>
<dbReference type="GO" id="GO:0005829">
    <property type="term" value="C:cytosol"/>
    <property type="evidence" value="ECO:0007669"/>
    <property type="project" value="TreeGrafter"/>
</dbReference>
<proteinExistence type="inferred from homology"/>
<dbReference type="InterPro" id="IPR036393">
    <property type="entry name" value="AceGlu_kinase-like_sf"/>
</dbReference>
<comment type="caution">
    <text evidence="14">The sequence shown here is derived from an EMBL/GenBank/DDBJ whole genome shotgun (WGS) entry which is preliminary data.</text>
</comment>
<evidence type="ECO:0000256" key="10">
    <source>
        <dbReference type="PIRNR" id="PIRNR016496"/>
    </source>
</evidence>
<gene>
    <name evidence="14" type="ORF">C7452_1587</name>
</gene>
<dbReference type="GO" id="GO:0016301">
    <property type="term" value="F:kinase activity"/>
    <property type="evidence" value="ECO:0007669"/>
    <property type="project" value="UniProtKB-KW"/>
</dbReference>
<evidence type="ECO:0000256" key="1">
    <source>
        <dbReference type="ARBA" id="ARBA00010540"/>
    </source>
</evidence>
<feature type="binding site" evidence="11">
    <location>
        <position position="219"/>
    </location>
    <ligand>
        <name>ATP</name>
        <dbReference type="ChEBI" id="CHEBI:30616"/>
    </ligand>
</feature>
<keyword evidence="7 10" id="KW-0067">ATP-binding</keyword>
<feature type="binding site" evidence="11">
    <location>
        <position position="157"/>
    </location>
    <ligand>
        <name>substrate</name>
    </ligand>
</feature>
<evidence type="ECO:0000313" key="15">
    <source>
        <dbReference type="Proteomes" id="UP000256864"/>
    </source>
</evidence>
<dbReference type="CDD" id="cd04241">
    <property type="entry name" value="AAK_FomA-like"/>
    <property type="match status" value="1"/>
</dbReference>
<feature type="domain" description="Aspartate/glutamate/uridylate kinase" evidence="13">
    <location>
        <begin position="1"/>
        <end position="241"/>
    </location>
</feature>
<dbReference type="AlphaFoldDB" id="A0A371NAT0"/>
<dbReference type="GO" id="GO:0016114">
    <property type="term" value="P:terpenoid biosynthetic process"/>
    <property type="evidence" value="ECO:0007669"/>
    <property type="project" value="TreeGrafter"/>
</dbReference>
<dbReference type="GO" id="GO:0102043">
    <property type="term" value="F:isopentenyl phosphate kinase activity"/>
    <property type="evidence" value="ECO:0007669"/>
    <property type="project" value="UniProtKB-EC"/>
</dbReference>
<keyword evidence="4 10" id="KW-0808">Transferase</keyword>
<keyword evidence="15" id="KW-1185">Reference proteome</keyword>
<comment type="function">
    <text evidence="10">Catalyzes the formation of isopentenyl diphosphate (IPP), the building block of all isoprenoids.</text>
</comment>
<dbReference type="InterPro" id="IPR001048">
    <property type="entry name" value="Asp/Glu/Uridylate_kinase"/>
</dbReference>
<keyword evidence="5 10" id="KW-0547">Nucleotide-binding</keyword>
<accession>A0A371NAT0</accession>
<evidence type="ECO:0000256" key="3">
    <source>
        <dbReference type="ARBA" id="ARBA00017267"/>
    </source>
</evidence>
<dbReference type="Gene3D" id="3.40.1160.10">
    <property type="entry name" value="Acetylglutamate kinase-like"/>
    <property type="match status" value="1"/>
</dbReference>
<dbReference type="PANTHER" id="PTHR43654">
    <property type="entry name" value="GLUTAMATE 5-KINASE"/>
    <property type="match status" value="1"/>
</dbReference>
<dbReference type="SMR" id="A0A371NAT0"/>
<feature type="binding site" evidence="11">
    <location>
        <position position="47"/>
    </location>
    <ligand>
        <name>substrate</name>
    </ligand>
</feature>
<comment type="subunit">
    <text evidence="10">Homodimer.</text>
</comment>
<evidence type="ECO:0000256" key="11">
    <source>
        <dbReference type="PIRSR" id="PIRSR016496-1"/>
    </source>
</evidence>
<organism evidence="14 15">
    <name type="scientific">Methanothermobacter defluvii</name>
    <dbReference type="NCBI Taxonomy" id="49339"/>
    <lineage>
        <taxon>Archaea</taxon>
        <taxon>Methanobacteriati</taxon>
        <taxon>Methanobacteriota</taxon>
        <taxon>Methanomada group</taxon>
        <taxon>Methanobacteria</taxon>
        <taxon>Methanobacteriales</taxon>
        <taxon>Methanobacteriaceae</taxon>
        <taxon>Methanothermobacter</taxon>
    </lineage>
</organism>
<dbReference type="InterPro" id="IPR024192">
    <property type="entry name" value="Fosfomycin_R_FomA-type"/>
</dbReference>
<protein>
    <recommendedName>
        <fullName evidence="3 10">Isopentenyl phosphate kinase</fullName>
        <shortName evidence="10">IPK</shortName>
        <ecNumber evidence="2 10">2.7.4.26</ecNumber>
    </recommendedName>
</protein>
<keyword evidence="6 10" id="KW-0418">Kinase</keyword>
<feature type="binding site" evidence="11">
    <location>
        <position position="52"/>
    </location>
    <ligand>
        <name>substrate</name>
    </ligand>
</feature>
<comment type="similarity">
    <text evidence="1 10">Belongs to the isopentenyl phosphate kinase family.</text>
</comment>
<evidence type="ECO:0000256" key="2">
    <source>
        <dbReference type="ARBA" id="ARBA00012908"/>
    </source>
</evidence>
<feature type="binding site" evidence="11">
    <location>
        <begin position="183"/>
        <end position="188"/>
    </location>
    <ligand>
        <name>ATP</name>
        <dbReference type="ChEBI" id="CHEBI:30616"/>
    </ligand>
</feature>
<dbReference type="SUPFAM" id="SSF53633">
    <property type="entry name" value="Carbamate kinase-like"/>
    <property type="match status" value="1"/>
</dbReference>
<feature type="binding site" evidence="11">
    <location>
        <begin position="5"/>
        <end position="9"/>
    </location>
    <ligand>
        <name>ATP</name>
        <dbReference type="ChEBI" id="CHEBI:30616"/>
    </ligand>
</feature>